<dbReference type="InterPro" id="IPR018967">
    <property type="entry name" value="FeS-contain_CDGSH-typ"/>
</dbReference>
<evidence type="ECO:0000256" key="3">
    <source>
        <dbReference type="ARBA" id="ARBA00023004"/>
    </source>
</evidence>
<dbReference type="Pfam" id="PF06902">
    <property type="entry name" value="Fer4_19"/>
    <property type="match status" value="1"/>
</dbReference>
<keyword evidence="2" id="KW-0479">Metal-binding</keyword>
<name>A0A0F9BB55_9ZZZZ</name>
<dbReference type="InterPro" id="IPR052950">
    <property type="entry name" value="CISD"/>
</dbReference>
<keyword evidence="1" id="KW-0001">2Fe-2S</keyword>
<evidence type="ECO:0000259" key="5">
    <source>
        <dbReference type="SMART" id="SM00704"/>
    </source>
</evidence>
<dbReference type="Pfam" id="PF09360">
    <property type="entry name" value="zf-CDGSH"/>
    <property type="match status" value="2"/>
</dbReference>
<dbReference type="InterPro" id="IPR042216">
    <property type="entry name" value="MitoNEET_CISD"/>
</dbReference>
<protein>
    <recommendedName>
        <fullName evidence="5">Iron-binding zinc finger CDGSH type domain-containing protein</fullName>
    </recommendedName>
</protein>
<feature type="domain" description="Iron-binding zinc finger CDGSH type" evidence="5">
    <location>
        <begin position="25"/>
        <end position="67"/>
    </location>
</feature>
<dbReference type="GO" id="GO:0005737">
    <property type="term" value="C:cytoplasm"/>
    <property type="evidence" value="ECO:0007669"/>
    <property type="project" value="UniProtKB-ARBA"/>
</dbReference>
<gene>
    <name evidence="6" type="ORF">LCGC14_2549550</name>
</gene>
<dbReference type="PANTHER" id="PTHR46491">
    <property type="entry name" value="CDGSH IRON SULFUR DOMAIN PROTEIN HOMOLOG"/>
    <property type="match status" value="1"/>
</dbReference>
<dbReference type="GO" id="GO:0051537">
    <property type="term" value="F:2 iron, 2 sulfur cluster binding"/>
    <property type="evidence" value="ECO:0007669"/>
    <property type="project" value="UniProtKB-KW"/>
</dbReference>
<sequence length="217" mass="23712">MEMLLAEVTITVRMNGPYRLSGPFKLVDAEGNEIKIESEREFVALCRCGQSANKPFCDGMHAKIDFSGEEVADRGPIARRRVAYQGKGVTIYDDRSVCSHAGHCTDNLASVFKLDAEPWIDPEGAGREAIIEVVGSCPSGALSYAEGDSADPVEQEREPAITRSKDGPYWVVGGIELQSADGSTYERRARYALCRCGGSKNKPFCDGTHWHISFKDG</sequence>
<evidence type="ECO:0000313" key="6">
    <source>
        <dbReference type="EMBL" id="KKL11067.1"/>
    </source>
</evidence>
<proteinExistence type="predicted"/>
<organism evidence="6">
    <name type="scientific">marine sediment metagenome</name>
    <dbReference type="NCBI Taxonomy" id="412755"/>
    <lineage>
        <taxon>unclassified sequences</taxon>
        <taxon>metagenomes</taxon>
        <taxon>ecological metagenomes</taxon>
    </lineage>
</organism>
<evidence type="ECO:0000256" key="1">
    <source>
        <dbReference type="ARBA" id="ARBA00022714"/>
    </source>
</evidence>
<feature type="domain" description="Iron-binding zinc finger CDGSH type" evidence="5">
    <location>
        <begin position="178"/>
        <end position="215"/>
    </location>
</feature>
<comment type="caution">
    <text evidence="6">The sequence shown here is derived from an EMBL/GenBank/DDBJ whole genome shotgun (WGS) entry which is preliminary data.</text>
</comment>
<dbReference type="Gene3D" id="3.40.5.90">
    <property type="entry name" value="CDGSH iron-sulfur domain, mitoNEET-type"/>
    <property type="match status" value="2"/>
</dbReference>
<keyword evidence="4" id="KW-0411">Iron-sulfur</keyword>
<dbReference type="InterPro" id="IPR010693">
    <property type="entry name" value="Divergent_4Fe-4S_mono-cluster"/>
</dbReference>
<evidence type="ECO:0000256" key="2">
    <source>
        <dbReference type="ARBA" id="ARBA00022723"/>
    </source>
</evidence>
<keyword evidence="3" id="KW-0408">Iron</keyword>
<accession>A0A0F9BB55</accession>
<dbReference type="GO" id="GO:0046872">
    <property type="term" value="F:metal ion binding"/>
    <property type="evidence" value="ECO:0007669"/>
    <property type="project" value="UniProtKB-KW"/>
</dbReference>
<reference evidence="6" key="1">
    <citation type="journal article" date="2015" name="Nature">
        <title>Complex archaea that bridge the gap between prokaryotes and eukaryotes.</title>
        <authorList>
            <person name="Spang A."/>
            <person name="Saw J.H."/>
            <person name="Jorgensen S.L."/>
            <person name="Zaremba-Niedzwiedzka K."/>
            <person name="Martijn J."/>
            <person name="Lind A.E."/>
            <person name="van Eijk R."/>
            <person name="Schleper C."/>
            <person name="Guy L."/>
            <person name="Ettema T.J."/>
        </authorList>
    </citation>
    <scope>NUCLEOTIDE SEQUENCE</scope>
</reference>
<evidence type="ECO:0000256" key="4">
    <source>
        <dbReference type="ARBA" id="ARBA00023014"/>
    </source>
</evidence>
<dbReference type="EMBL" id="LAZR01041804">
    <property type="protein sequence ID" value="KKL11067.1"/>
    <property type="molecule type" value="Genomic_DNA"/>
</dbReference>
<dbReference type="SMART" id="SM00704">
    <property type="entry name" value="ZnF_CDGSH"/>
    <property type="match status" value="2"/>
</dbReference>
<dbReference type="PANTHER" id="PTHR46491:SF3">
    <property type="entry name" value="CDGSH IRON-SULFUR DOMAIN-CONTAINING PROTEIN 3, MITOCHONDRIAL"/>
    <property type="match status" value="1"/>
</dbReference>
<dbReference type="AlphaFoldDB" id="A0A0F9BB55"/>